<name>A0A6I2UC81_9FIRM</name>
<organism evidence="2 3">
    <name type="scientific">Anaerovibrio slackiae</name>
    <dbReference type="NCBI Taxonomy" id="2652309"/>
    <lineage>
        <taxon>Bacteria</taxon>
        <taxon>Bacillati</taxon>
        <taxon>Bacillota</taxon>
        <taxon>Negativicutes</taxon>
        <taxon>Selenomonadales</taxon>
        <taxon>Selenomonadaceae</taxon>
        <taxon>Anaerovibrio</taxon>
    </lineage>
</organism>
<accession>A0A6I2UC81</accession>
<evidence type="ECO:0000313" key="2">
    <source>
        <dbReference type="EMBL" id="MSU09133.1"/>
    </source>
</evidence>
<reference evidence="2 3" key="1">
    <citation type="submission" date="2019-08" db="EMBL/GenBank/DDBJ databases">
        <title>In-depth cultivation of the pig gut microbiome towards novel bacterial diversity and tailored functional studies.</title>
        <authorList>
            <person name="Wylensek D."/>
            <person name="Hitch T.C.A."/>
            <person name="Clavel T."/>
        </authorList>
    </citation>
    <scope>NUCLEOTIDE SEQUENCE [LARGE SCALE GENOMIC DNA]</scope>
    <source>
        <strain evidence="2 3">WCA-693-APC-5D-A</strain>
    </source>
</reference>
<keyword evidence="1" id="KW-0812">Transmembrane</keyword>
<keyword evidence="1" id="KW-0472">Membrane</keyword>
<dbReference type="GeneID" id="96779067"/>
<comment type="caution">
    <text evidence="2">The sequence shown here is derived from an EMBL/GenBank/DDBJ whole genome shotgun (WGS) entry which is preliminary data.</text>
</comment>
<feature type="transmembrane region" description="Helical" evidence="1">
    <location>
        <begin position="7"/>
        <end position="31"/>
    </location>
</feature>
<dbReference type="RefSeq" id="WP_154407298.1">
    <property type="nucleotide sequence ID" value="NZ_VUNR01000017.1"/>
</dbReference>
<proteinExistence type="predicted"/>
<feature type="transmembrane region" description="Helical" evidence="1">
    <location>
        <begin position="51"/>
        <end position="70"/>
    </location>
</feature>
<dbReference type="NCBIfam" id="NF033218">
    <property type="entry name" value="anchor_AmaP"/>
    <property type="match status" value="1"/>
</dbReference>
<protein>
    <submittedName>
        <fullName evidence="2">Alkaline shock response membrane anchor protein AmaP</fullName>
    </submittedName>
</protein>
<sequence>MGILNRSLLFVYTLFFGVLCAGIVALCLHIVPERVVLNEYDYLANQWQTGAVAGVFLLVSVHLLLCSLSGSRSKEINAKELLVVQGATGQVNVSLAAIRDMAERLSASVHGVRMAKAKALVERRKDEGDFLKLDIRLEIGQERGIAAISDDVRTQVGRYVTQAAGIDNVELAVSVQGIASGVAVKKRRIR</sequence>
<dbReference type="Proteomes" id="UP000433181">
    <property type="component" value="Unassembled WGS sequence"/>
</dbReference>
<keyword evidence="1" id="KW-1133">Transmembrane helix</keyword>
<evidence type="ECO:0000256" key="1">
    <source>
        <dbReference type="SAM" id="Phobius"/>
    </source>
</evidence>
<dbReference type="AlphaFoldDB" id="A0A6I2UC81"/>
<evidence type="ECO:0000313" key="3">
    <source>
        <dbReference type="Proteomes" id="UP000433181"/>
    </source>
</evidence>
<keyword evidence="3" id="KW-1185">Reference proteome</keyword>
<dbReference type="EMBL" id="VUNR01000017">
    <property type="protein sequence ID" value="MSU09133.1"/>
    <property type="molecule type" value="Genomic_DNA"/>
</dbReference>
<gene>
    <name evidence="2" type="primary">amaP</name>
    <name evidence="2" type="ORF">FYJ84_09065</name>
</gene>